<sequence length="752" mass="80333">MRISSERPVFSGLSPRRMTSRLIASCALGLAGVTAVSAADVPLAAKAAPPATAPASWAGFYLGIHGGYGWGRNDFSLLLADFNYIGPINSAGAVYGAHAGYNWQFGRAVAGLEIDFSAADISGSASRSGFVPNQFTFDHTRTDRAKFLGTARGRLGWSATDNLLIFGTAGVAWERFETSFDERDVSNVNAFQNGANSGRTPFDRFGWVAGAGAEAKLAGSNWIGRLEYLHYDFGAVEQASSRFGTFPNFPPFAERSGRQSYDIVRAALSYKFGTLAAAGPLPYAKAPVIATSMSSWAGFYLGVHGGYGWGENKYSDPWRFTPLASITGPSLKGAVYGGHAGYNWQFDRAVAGFELDFSGADIKGNSPTSFAGAESASSSTNIAYLGSLRARLGWSATDNLLLYGTAGLGWERLDRNLLIVSPGQAGTQRFDSVAATNRFGWVAGAGVEAKLPGSNWIGRVEYLHYDFGTIQPSGLINTNIFVPSSAGNHHLDIVRGGLSYKFGDPAAVAAVPYAKAPAMVGAANNWAGFYLGAHGGYAWKDNDFTQVVNFVDVAQAGGIKSRGWVAGGHTGYNWQYSRVVTGLEVDFSMSGLQGNSATIVGTNGFPGFTETSVLGDRVKYLATARARLGWLPAETVLLYATGGLAWERLERSRTTVSAQAGLSMTESTRTPIDHFGGVIGAGAEWMPWGPNWIGRLEYLHYDFGKVQDTTTFTSTVPGNLPYSERRGRQTIEVLRAGISYKFGADQPVVARY</sequence>
<evidence type="ECO:0000256" key="2">
    <source>
        <dbReference type="SAM" id="SignalP"/>
    </source>
</evidence>
<dbReference type="RefSeq" id="WP_215613857.1">
    <property type="nucleotide sequence ID" value="NZ_CP076135.1"/>
</dbReference>
<organism evidence="3 4">
    <name type="scientific">Bradyrhizobium sediminis</name>
    <dbReference type="NCBI Taxonomy" id="2840469"/>
    <lineage>
        <taxon>Bacteria</taxon>
        <taxon>Pseudomonadati</taxon>
        <taxon>Pseudomonadota</taxon>
        <taxon>Alphaproteobacteria</taxon>
        <taxon>Hyphomicrobiales</taxon>
        <taxon>Nitrobacteraceae</taxon>
        <taxon>Bradyrhizobium</taxon>
    </lineage>
</organism>
<feature type="signal peptide" evidence="2">
    <location>
        <begin position="1"/>
        <end position="38"/>
    </location>
</feature>
<name>A0A975NPK3_9BRAD</name>
<protein>
    <recommendedName>
        <fullName evidence="5">Porin family protein</fullName>
    </recommendedName>
</protein>
<evidence type="ECO:0000313" key="4">
    <source>
        <dbReference type="Proteomes" id="UP000680805"/>
    </source>
</evidence>
<comment type="similarity">
    <text evidence="1">Belongs to the Omp25/RopB family.</text>
</comment>
<dbReference type="SUPFAM" id="SSF56925">
    <property type="entry name" value="OMPA-like"/>
    <property type="match status" value="3"/>
</dbReference>
<reference evidence="3" key="1">
    <citation type="submission" date="2021-06" db="EMBL/GenBank/DDBJ databases">
        <title>Bradyrhizobium sp. S2-11-2 Genome sequencing.</title>
        <authorList>
            <person name="Jin L."/>
        </authorList>
    </citation>
    <scope>NUCLEOTIDE SEQUENCE</scope>
    <source>
        <strain evidence="3">S2-11-2</strain>
    </source>
</reference>
<dbReference type="Gene3D" id="2.40.160.20">
    <property type="match status" value="3"/>
</dbReference>
<evidence type="ECO:0008006" key="5">
    <source>
        <dbReference type="Google" id="ProtNLM"/>
    </source>
</evidence>
<evidence type="ECO:0000256" key="1">
    <source>
        <dbReference type="ARBA" id="ARBA00038306"/>
    </source>
</evidence>
<proteinExistence type="inferred from homology"/>
<dbReference type="EMBL" id="CP076135">
    <property type="protein sequence ID" value="QWG18264.1"/>
    <property type="molecule type" value="Genomic_DNA"/>
</dbReference>
<dbReference type="InterPro" id="IPR051692">
    <property type="entry name" value="OMP-like"/>
</dbReference>
<dbReference type="AlphaFoldDB" id="A0A975NPK3"/>
<dbReference type="KEGG" id="bsei:KMZ68_25595"/>
<evidence type="ECO:0000313" key="3">
    <source>
        <dbReference type="EMBL" id="QWG18264.1"/>
    </source>
</evidence>
<accession>A0A975NPK3</accession>
<dbReference type="Proteomes" id="UP000680805">
    <property type="component" value="Chromosome"/>
</dbReference>
<dbReference type="InterPro" id="IPR011250">
    <property type="entry name" value="OMP/PagP_B-barrel"/>
</dbReference>
<gene>
    <name evidence="3" type="ORF">KMZ68_25595</name>
</gene>
<feature type="chain" id="PRO_5037653505" description="Porin family protein" evidence="2">
    <location>
        <begin position="39"/>
        <end position="752"/>
    </location>
</feature>
<dbReference type="PANTHER" id="PTHR34001">
    <property type="entry name" value="BLL7405 PROTEIN"/>
    <property type="match status" value="1"/>
</dbReference>
<dbReference type="PANTHER" id="PTHR34001:SF3">
    <property type="entry name" value="BLL7405 PROTEIN"/>
    <property type="match status" value="1"/>
</dbReference>
<keyword evidence="2" id="KW-0732">Signal</keyword>